<organism evidence="1 2">
    <name type="scientific">Pseudomonas proteolytica</name>
    <dbReference type="NCBI Taxonomy" id="219574"/>
    <lineage>
        <taxon>Bacteria</taxon>
        <taxon>Pseudomonadati</taxon>
        <taxon>Pseudomonadota</taxon>
        <taxon>Gammaproteobacteria</taxon>
        <taxon>Pseudomonadales</taxon>
        <taxon>Pseudomonadaceae</taxon>
        <taxon>Pseudomonas</taxon>
    </lineage>
</organism>
<dbReference type="EMBL" id="WKEW01000238">
    <property type="protein sequence ID" value="MCF5061192.1"/>
    <property type="molecule type" value="Genomic_DNA"/>
</dbReference>
<evidence type="ECO:0000313" key="2">
    <source>
        <dbReference type="Proteomes" id="UP000814172"/>
    </source>
</evidence>
<dbReference type="Proteomes" id="UP000814172">
    <property type="component" value="Unassembled WGS sequence"/>
</dbReference>
<proteinExistence type="predicted"/>
<accession>A0AAW5AB52</accession>
<evidence type="ECO:0000313" key="1">
    <source>
        <dbReference type="EMBL" id="MCF5061192.1"/>
    </source>
</evidence>
<sequence length="96" mass="10434">MSTPPQATTLGVVTFADCGESKHDMKVFRVNAGVPFQEALEHASHLLYYAKVLSLDAAMDKDGEKYAFSSHYLGEMGKAILDDVLLAMQSDGPEPQ</sequence>
<dbReference type="AlphaFoldDB" id="A0AAW5AB52"/>
<protein>
    <submittedName>
        <fullName evidence="1">DUF3077 domain-containing protein</fullName>
    </submittedName>
</protein>
<dbReference type="Pfam" id="PF11275">
    <property type="entry name" value="DUF3077"/>
    <property type="match status" value="1"/>
</dbReference>
<dbReference type="RefSeq" id="WP_236301014.1">
    <property type="nucleotide sequence ID" value="NZ_CAXAQB010000001.1"/>
</dbReference>
<keyword evidence="2" id="KW-1185">Reference proteome</keyword>
<dbReference type="InterPro" id="IPR021427">
    <property type="entry name" value="DUF3077"/>
</dbReference>
<gene>
    <name evidence="1" type="ORF">GIW75_30150</name>
</gene>
<reference evidence="1 2" key="1">
    <citation type="submission" date="2019-11" db="EMBL/GenBank/DDBJ databases">
        <title>Epiphytic Pseudomonas syringae from cherry orchards.</title>
        <authorList>
            <person name="Hulin M.T."/>
        </authorList>
    </citation>
    <scope>NUCLEOTIDE SEQUENCE [LARGE SCALE GENOMIC DNA]</scope>
    <source>
        <strain evidence="1 2">PA-6-9F</strain>
    </source>
</reference>
<comment type="caution">
    <text evidence="1">The sequence shown here is derived from an EMBL/GenBank/DDBJ whole genome shotgun (WGS) entry which is preliminary data.</text>
</comment>
<name>A0AAW5AB52_9PSED</name>